<feature type="binding site" evidence="14 15">
    <location>
        <position position="171"/>
    </location>
    <ligand>
        <name>a divalent metal cation</name>
        <dbReference type="ChEBI" id="CHEBI:60240"/>
    </ligand>
</feature>
<evidence type="ECO:0000256" key="13">
    <source>
        <dbReference type="ARBA" id="ARBA00023211"/>
    </source>
</evidence>
<keyword evidence="13 14" id="KW-0464">Manganese</keyword>
<feature type="binding site" evidence="14 15">
    <location>
        <position position="82"/>
    </location>
    <ligand>
        <name>a divalent metal cation</name>
        <dbReference type="ChEBI" id="CHEBI:60240"/>
    </ligand>
</feature>
<evidence type="ECO:0000259" key="17">
    <source>
        <dbReference type="PROSITE" id="PS51975"/>
    </source>
</evidence>
<comment type="function">
    <text evidence="3 14 16">Endonuclease that specifically degrades the RNA of RNA-DNA hybrids.</text>
</comment>
<name>A0ABS2MMG2_9FIRM</name>
<evidence type="ECO:0000256" key="12">
    <source>
        <dbReference type="ARBA" id="ARBA00022801"/>
    </source>
</evidence>
<comment type="cofactor">
    <cofactor evidence="14 15">
        <name>Mn(2+)</name>
        <dbReference type="ChEBI" id="CHEBI:29035"/>
    </cofactor>
    <cofactor evidence="14 15">
        <name>Mg(2+)</name>
        <dbReference type="ChEBI" id="CHEBI:18420"/>
    </cofactor>
    <text evidence="14 15">Manganese or magnesium. Binds 1 divalent metal ion per monomer in the absence of substrate. May bind a second metal ion after substrate binding.</text>
</comment>
<dbReference type="EC" id="3.1.26.4" evidence="6 14"/>
<dbReference type="RefSeq" id="WP_207754670.1">
    <property type="nucleotide sequence ID" value="NZ_JAFBDT010000001.1"/>
</dbReference>
<dbReference type="NCBIfam" id="NF000594">
    <property type="entry name" value="PRK00015.1-1"/>
    <property type="match status" value="1"/>
</dbReference>
<feature type="domain" description="RNase H type-2" evidence="17">
    <location>
        <begin position="75"/>
        <end position="255"/>
    </location>
</feature>
<organism evidence="18 19">
    <name type="scientific">Fusibacter tunisiensis</name>
    <dbReference type="NCBI Taxonomy" id="1008308"/>
    <lineage>
        <taxon>Bacteria</taxon>
        <taxon>Bacillati</taxon>
        <taxon>Bacillota</taxon>
        <taxon>Clostridia</taxon>
        <taxon>Eubacteriales</taxon>
        <taxon>Eubacteriales Family XII. Incertae Sedis</taxon>
        <taxon>Fusibacter</taxon>
    </lineage>
</organism>
<evidence type="ECO:0000256" key="16">
    <source>
        <dbReference type="RuleBase" id="RU003515"/>
    </source>
</evidence>
<evidence type="ECO:0000256" key="15">
    <source>
        <dbReference type="PROSITE-ProRule" id="PRU01319"/>
    </source>
</evidence>
<dbReference type="SUPFAM" id="SSF53098">
    <property type="entry name" value="Ribonuclease H-like"/>
    <property type="match status" value="1"/>
</dbReference>
<keyword evidence="19" id="KW-1185">Reference proteome</keyword>
<dbReference type="InterPro" id="IPR001352">
    <property type="entry name" value="RNase_HII/HIII"/>
</dbReference>
<evidence type="ECO:0000256" key="3">
    <source>
        <dbReference type="ARBA" id="ARBA00004065"/>
    </source>
</evidence>
<dbReference type="PANTHER" id="PTHR10954">
    <property type="entry name" value="RIBONUCLEASE H2 SUBUNIT A"/>
    <property type="match status" value="1"/>
</dbReference>
<dbReference type="PROSITE" id="PS51975">
    <property type="entry name" value="RNASE_H_2"/>
    <property type="match status" value="1"/>
</dbReference>
<gene>
    <name evidence="14" type="primary">rnhB</name>
    <name evidence="18" type="ORF">JOC49_000078</name>
</gene>
<dbReference type="InterPro" id="IPR036397">
    <property type="entry name" value="RNaseH_sf"/>
</dbReference>
<dbReference type="Proteomes" id="UP000767854">
    <property type="component" value="Unassembled WGS sequence"/>
</dbReference>
<evidence type="ECO:0000256" key="6">
    <source>
        <dbReference type="ARBA" id="ARBA00012180"/>
    </source>
</evidence>
<evidence type="ECO:0000256" key="4">
    <source>
        <dbReference type="ARBA" id="ARBA00004496"/>
    </source>
</evidence>
<keyword evidence="10 14" id="KW-0479">Metal-binding</keyword>
<dbReference type="PANTHER" id="PTHR10954:SF18">
    <property type="entry name" value="RIBONUCLEASE HII"/>
    <property type="match status" value="1"/>
</dbReference>
<evidence type="ECO:0000256" key="5">
    <source>
        <dbReference type="ARBA" id="ARBA00007383"/>
    </source>
</evidence>
<feature type="binding site" evidence="14 15">
    <location>
        <position position="81"/>
    </location>
    <ligand>
        <name>a divalent metal cation</name>
        <dbReference type="ChEBI" id="CHEBI:60240"/>
    </ligand>
</feature>
<dbReference type="CDD" id="cd07182">
    <property type="entry name" value="RNase_HII_bacteria_HII_like"/>
    <property type="match status" value="1"/>
</dbReference>
<dbReference type="InterPro" id="IPR012337">
    <property type="entry name" value="RNaseH-like_sf"/>
</dbReference>
<protein>
    <recommendedName>
        <fullName evidence="7 14">Ribonuclease HII</fullName>
        <shortName evidence="14">RNase HII</shortName>
        <ecNumber evidence="6 14">3.1.26.4</ecNumber>
    </recommendedName>
</protein>
<dbReference type="Gene3D" id="3.30.420.10">
    <property type="entry name" value="Ribonuclease H-like superfamily/Ribonuclease H"/>
    <property type="match status" value="1"/>
</dbReference>
<keyword evidence="12 14" id="KW-0378">Hydrolase</keyword>
<dbReference type="Pfam" id="PF01351">
    <property type="entry name" value="RNase_HII"/>
    <property type="match status" value="1"/>
</dbReference>
<dbReference type="InterPro" id="IPR022898">
    <property type="entry name" value="RNase_HII"/>
</dbReference>
<evidence type="ECO:0000256" key="2">
    <source>
        <dbReference type="ARBA" id="ARBA00001946"/>
    </source>
</evidence>
<evidence type="ECO:0000256" key="8">
    <source>
        <dbReference type="ARBA" id="ARBA00022490"/>
    </source>
</evidence>
<evidence type="ECO:0000256" key="14">
    <source>
        <dbReference type="HAMAP-Rule" id="MF_00052"/>
    </source>
</evidence>
<comment type="subcellular location">
    <subcellularLocation>
        <location evidence="4 14">Cytoplasm</location>
    </subcellularLocation>
</comment>
<sequence length="255" mass="28188">MIIEGKTISQLKKIANSIEDSEIPSFCASLKSDGRKGAVLLAESLERKIVKIQALSEKLNFMKRYELAAEDKGFKHIAGLDEAGRGPLVGPVVAAAVVLDMRHDWTGIDDSKKLSESKRLYFYDKIIHNSLAYGIGIATHTEIDEINILNATKLAMKRALKSVEADYLLIDAVRLADIPIEQESIVKGDANSISIAAASILAKVSRDAMMTELHKLYPQYGFDENKGYGTPKHYAAINEYGVIDAHRRSFLKGFF</sequence>
<comment type="caution">
    <text evidence="18">The sequence shown here is derived from an EMBL/GenBank/DDBJ whole genome shotgun (WGS) entry which is preliminary data.</text>
</comment>
<dbReference type="GO" id="GO:0004523">
    <property type="term" value="F:RNA-DNA hybrid ribonuclease activity"/>
    <property type="evidence" value="ECO:0007669"/>
    <property type="project" value="UniProtKB-EC"/>
</dbReference>
<comment type="similarity">
    <text evidence="5 14 16">Belongs to the RNase HII family.</text>
</comment>
<dbReference type="InterPro" id="IPR024567">
    <property type="entry name" value="RNase_HII/HIII_dom"/>
</dbReference>
<evidence type="ECO:0000313" key="18">
    <source>
        <dbReference type="EMBL" id="MBM7560569.1"/>
    </source>
</evidence>
<evidence type="ECO:0000256" key="9">
    <source>
        <dbReference type="ARBA" id="ARBA00022722"/>
    </source>
</evidence>
<dbReference type="NCBIfam" id="NF000595">
    <property type="entry name" value="PRK00015.1-3"/>
    <property type="match status" value="1"/>
</dbReference>
<evidence type="ECO:0000256" key="11">
    <source>
        <dbReference type="ARBA" id="ARBA00022759"/>
    </source>
</evidence>
<comment type="cofactor">
    <cofactor evidence="2">
        <name>Mg(2+)</name>
        <dbReference type="ChEBI" id="CHEBI:18420"/>
    </cofactor>
</comment>
<evidence type="ECO:0000256" key="7">
    <source>
        <dbReference type="ARBA" id="ARBA00019179"/>
    </source>
</evidence>
<keyword evidence="11 14" id="KW-0255">Endonuclease</keyword>
<keyword evidence="9 14" id="KW-0540">Nuclease</keyword>
<comment type="catalytic activity">
    <reaction evidence="1 14 15 16">
        <text>Endonucleolytic cleavage to 5'-phosphomonoester.</text>
        <dbReference type="EC" id="3.1.26.4"/>
    </reaction>
</comment>
<reference evidence="18 19" key="1">
    <citation type="submission" date="2021-01" db="EMBL/GenBank/DDBJ databases">
        <title>Genomic Encyclopedia of Type Strains, Phase IV (KMG-IV): sequencing the most valuable type-strain genomes for metagenomic binning, comparative biology and taxonomic classification.</title>
        <authorList>
            <person name="Goeker M."/>
        </authorList>
    </citation>
    <scope>NUCLEOTIDE SEQUENCE [LARGE SCALE GENOMIC DNA]</scope>
    <source>
        <strain evidence="18 19">DSM 24436</strain>
    </source>
</reference>
<proteinExistence type="inferred from homology"/>
<evidence type="ECO:0000256" key="10">
    <source>
        <dbReference type="ARBA" id="ARBA00022723"/>
    </source>
</evidence>
<accession>A0ABS2MMG2</accession>
<evidence type="ECO:0000256" key="1">
    <source>
        <dbReference type="ARBA" id="ARBA00000077"/>
    </source>
</evidence>
<keyword evidence="8 14" id="KW-0963">Cytoplasm</keyword>
<evidence type="ECO:0000313" key="19">
    <source>
        <dbReference type="Proteomes" id="UP000767854"/>
    </source>
</evidence>
<dbReference type="HAMAP" id="MF_00052_B">
    <property type="entry name" value="RNase_HII_B"/>
    <property type="match status" value="1"/>
</dbReference>
<dbReference type="EMBL" id="JAFBDT010000001">
    <property type="protein sequence ID" value="MBM7560569.1"/>
    <property type="molecule type" value="Genomic_DNA"/>
</dbReference>